<dbReference type="InterPro" id="IPR001818">
    <property type="entry name" value="Pept_M10_metallopeptidase"/>
</dbReference>
<evidence type="ECO:0000256" key="10">
    <source>
        <dbReference type="SAM" id="MobiDB-lite"/>
    </source>
</evidence>
<gene>
    <name evidence="12" type="primary">prtC_2</name>
    <name evidence="12" type="ORF">ALP8811_02696</name>
</gene>
<dbReference type="EC" id="3.4.24.40" evidence="12"/>
<accession>A0A2R8ASB8</accession>
<dbReference type="PROSITE" id="PS00330">
    <property type="entry name" value="HEMOLYSIN_CALCIUM"/>
    <property type="match status" value="2"/>
</dbReference>
<feature type="region of interest" description="Disordered" evidence="10">
    <location>
        <begin position="349"/>
        <end position="374"/>
    </location>
</feature>
<dbReference type="Pfam" id="PF08548">
    <property type="entry name" value="Peptidase_M10_C"/>
    <property type="match status" value="1"/>
</dbReference>
<proteinExistence type="inferred from homology"/>
<dbReference type="GO" id="GO:0004222">
    <property type="term" value="F:metalloendopeptidase activity"/>
    <property type="evidence" value="ECO:0007669"/>
    <property type="project" value="InterPro"/>
</dbReference>
<evidence type="ECO:0000256" key="3">
    <source>
        <dbReference type="ARBA" id="ARBA00009490"/>
    </source>
</evidence>
<dbReference type="GO" id="GO:0006508">
    <property type="term" value="P:proteolysis"/>
    <property type="evidence" value="ECO:0007669"/>
    <property type="project" value="UniProtKB-KW"/>
</dbReference>
<dbReference type="SMART" id="SM00235">
    <property type="entry name" value="ZnMc"/>
    <property type="match status" value="1"/>
</dbReference>
<keyword evidence="8 12" id="KW-0378">Hydrolase</keyword>
<evidence type="ECO:0000256" key="7">
    <source>
        <dbReference type="ARBA" id="ARBA00022737"/>
    </source>
</evidence>
<dbReference type="InterPro" id="IPR011049">
    <property type="entry name" value="Serralysin-like_metalloprot_C"/>
</dbReference>
<keyword evidence="5" id="KW-0645">Protease</keyword>
<dbReference type="Gene3D" id="3.40.390.10">
    <property type="entry name" value="Collagenase (Catalytic Domain)"/>
    <property type="match status" value="1"/>
</dbReference>
<evidence type="ECO:0000259" key="11">
    <source>
        <dbReference type="SMART" id="SM00235"/>
    </source>
</evidence>
<dbReference type="PANTHER" id="PTHR38340">
    <property type="entry name" value="S-LAYER PROTEIN"/>
    <property type="match status" value="1"/>
</dbReference>
<organism evidence="12 13">
    <name type="scientific">Aliiroseovarius pelagivivens</name>
    <dbReference type="NCBI Taxonomy" id="1639690"/>
    <lineage>
        <taxon>Bacteria</taxon>
        <taxon>Pseudomonadati</taxon>
        <taxon>Pseudomonadota</taxon>
        <taxon>Alphaproteobacteria</taxon>
        <taxon>Rhodobacterales</taxon>
        <taxon>Paracoccaceae</taxon>
        <taxon>Aliiroseovarius</taxon>
    </lineage>
</organism>
<dbReference type="Gene3D" id="2.150.10.10">
    <property type="entry name" value="Serralysin-like metalloprotease, C-terminal"/>
    <property type="match status" value="2"/>
</dbReference>
<keyword evidence="6" id="KW-0479">Metal-binding</keyword>
<dbReference type="Pfam" id="PF00413">
    <property type="entry name" value="Peptidase_M10"/>
    <property type="match status" value="1"/>
</dbReference>
<comment type="similarity">
    <text evidence="3">Belongs to the peptidase M10B family.</text>
</comment>
<comment type="subcellular location">
    <subcellularLocation>
        <location evidence="2">Secreted</location>
    </subcellularLocation>
</comment>
<dbReference type="InterPro" id="IPR006026">
    <property type="entry name" value="Peptidase_Metallo"/>
</dbReference>
<keyword evidence="13" id="KW-1185">Reference proteome</keyword>
<name>A0A2R8ASB8_9RHOB</name>
<comment type="cofactor">
    <cofactor evidence="1">
        <name>Ca(2+)</name>
        <dbReference type="ChEBI" id="CHEBI:29108"/>
    </cofactor>
</comment>
<protein>
    <submittedName>
        <fullName evidence="12">Serralysin C</fullName>
        <ecNumber evidence="12">3.4.24.40</ecNumber>
    </submittedName>
</protein>
<dbReference type="PRINTS" id="PR00313">
    <property type="entry name" value="CABNDNGRPT"/>
</dbReference>
<evidence type="ECO:0000313" key="12">
    <source>
        <dbReference type="EMBL" id="SPF78764.1"/>
    </source>
</evidence>
<keyword evidence="9" id="KW-0862">Zinc</keyword>
<feature type="domain" description="Peptidase metallopeptidase" evidence="11">
    <location>
        <begin position="55"/>
        <end position="208"/>
    </location>
</feature>
<dbReference type="OrthoDB" id="733404at2"/>
<dbReference type="SUPFAM" id="SSF55486">
    <property type="entry name" value="Metalloproteases ('zincins'), catalytic domain"/>
    <property type="match status" value="1"/>
</dbReference>
<dbReference type="GO" id="GO:0005509">
    <property type="term" value="F:calcium ion binding"/>
    <property type="evidence" value="ECO:0007669"/>
    <property type="project" value="InterPro"/>
</dbReference>
<dbReference type="PANTHER" id="PTHR38340:SF1">
    <property type="entry name" value="S-LAYER PROTEIN"/>
    <property type="match status" value="1"/>
</dbReference>
<evidence type="ECO:0000313" key="13">
    <source>
        <dbReference type="Proteomes" id="UP000244911"/>
    </source>
</evidence>
<dbReference type="Proteomes" id="UP000244911">
    <property type="component" value="Unassembled WGS sequence"/>
</dbReference>
<keyword evidence="4" id="KW-0964">Secreted</keyword>
<dbReference type="GO" id="GO:0005615">
    <property type="term" value="C:extracellular space"/>
    <property type="evidence" value="ECO:0007669"/>
    <property type="project" value="InterPro"/>
</dbReference>
<evidence type="ECO:0000256" key="4">
    <source>
        <dbReference type="ARBA" id="ARBA00022525"/>
    </source>
</evidence>
<dbReference type="InterPro" id="IPR024079">
    <property type="entry name" value="MetalloPept_cat_dom_sf"/>
</dbReference>
<dbReference type="Pfam" id="PF00353">
    <property type="entry name" value="HemolysinCabind"/>
    <property type="match status" value="1"/>
</dbReference>
<evidence type="ECO:0000256" key="5">
    <source>
        <dbReference type="ARBA" id="ARBA00022670"/>
    </source>
</evidence>
<dbReference type="EMBL" id="OMOI01000002">
    <property type="protein sequence ID" value="SPF78764.1"/>
    <property type="molecule type" value="Genomic_DNA"/>
</dbReference>
<dbReference type="SUPFAM" id="SSF51120">
    <property type="entry name" value="beta-Roll"/>
    <property type="match status" value="2"/>
</dbReference>
<dbReference type="GO" id="GO:0008270">
    <property type="term" value="F:zinc ion binding"/>
    <property type="evidence" value="ECO:0007669"/>
    <property type="project" value="InterPro"/>
</dbReference>
<evidence type="ECO:0000256" key="6">
    <source>
        <dbReference type="ARBA" id="ARBA00022723"/>
    </source>
</evidence>
<sequence length="460" mass="49149">MSSATTDFHNFHEMTYDASVTAASGPSFASLPYYSTNQVADYLVNGYWADTGRSARKFAVSTGGTLSYSVDGLEAAGVWFVEKALEAWSVVTGINFSKVSGSNADIVFQDGAAGAYNSSSTSGGTINRSWVNVHPSWYQGQQYDLHSYAYQTYVHEIGHALGLGHGGDYNGSASFPGGAHYANDSWQMSVMSYFSQFENTNINADYAYILTPMIADVAAIQSMYGKPTNANGGNTTWGYNSNAQGPSKDFTSLAGGSTGIAMTVLDTGGEDTFDFSRTAQSQNIDLRQGRISDVLGYKGNLIVANGTVIEHAMGGSGSDKIVGNGQDNELFGGGGRDTLVGRSGADQLYGGTGSDDLTGGKGKDRLYGSDGDDELTGGKGKDRFYYDDGKDRITDFKAKQNDKIYIDQDDVPAGMTVRQLLKQNGTVKNGNVHIDFGNGDKLIIEDVSNKMNLVDDILFY</sequence>
<evidence type="ECO:0000256" key="1">
    <source>
        <dbReference type="ARBA" id="ARBA00001913"/>
    </source>
</evidence>
<evidence type="ECO:0000256" key="9">
    <source>
        <dbReference type="ARBA" id="ARBA00022833"/>
    </source>
</evidence>
<reference evidence="12 13" key="1">
    <citation type="submission" date="2018-03" db="EMBL/GenBank/DDBJ databases">
        <authorList>
            <person name="Keele B.F."/>
        </authorList>
    </citation>
    <scope>NUCLEOTIDE SEQUENCE [LARGE SCALE GENOMIC DNA]</scope>
    <source>
        <strain evidence="12 13">CECT 8811</strain>
    </source>
</reference>
<dbReference type="InterPro" id="IPR001343">
    <property type="entry name" value="Hemolysn_Ca-bd"/>
</dbReference>
<dbReference type="GO" id="GO:0031012">
    <property type="term" value="C:extracellular matrix"/>
    <property type="evidence" value="ECO:0007669"/>
    <property type="project" value="InterPro"/>
</dbReference>
<dbReference type="InterPro" id="IPR013858">
    <property type="entry name" value="Peptidase_M10B_C"/>
</dbReference>
<dbReference type="InterPro" id="IPR018511">
    <property type="entry name" value="Hemolysin-typ_Ca-bd_CS"/>
</dbReference>
<keyword evidence="7" id="KW-0677">Repeat</keyword>
<dbReference type="RefSeq" id="WP_108857753.1">
    <property type="nucleotide sequence ID" value="NZ_OMOI01000002.1"/>
</dbReference>
<evidence type="ECO:0000256" key="2">
    <source>
        <dbReference type="ARBA" id="ARBA00004613"/>
    </source>
</evidence>
<evidence type="ECO:0000256" key="8">
    <source>
        <dbReference type="ARBA" id="ARBA00022801"/>
    </source>
</evidence>
<dbReference type="InterPro" id="IPR050557">
    <property type="entry name" value="RTX_toxin/Mannuronan_C5-epim"/>
</dbReference>
<dbReference type="AlphaFoldDB" id="A0A2R8ASB8"/>